<organism evidence="1">
    <name type="scientific">Tanacetum cinerariifolium</name>
    <name type="common">Dalmatian daisy</name>
    <name type="synonym">Chrysanthemum cinerariifolium</name>
    <dbReference type="NCBI Taxonomy" id="118510"/>
    <lineage>
        <taxon>Eukaryota</taxon>
        <taxon>Viridiplantae</taxon>
        <taxon>Streptophyta</taxon>
        <taxon>Embryophyta</taxon>
        <taxon>Tracheophyta</taxon>
        <taxon>Spermatophyta</taxon>
        <taxon>Magnoliopsida</taxon>
        <taxon>eudicotyledons</taxon>
        <taxon>Gunneridae</taxon>
        <taxon>Pentapetalae</taxon>
        <taxon>asterids</taxon>
        <taxon>campanulids</taxon>
        <taxon>Asterales</taxon>
        <taxon>Asteraceae</taxon>
        <taxon>Asteroideae</taxon>
        <taxon>Anthemideae</taxon>
        <taxon>Anthemidinae</taxon>
        <taxon>Tanacetum</taxon>
    </lineage>
</organism>
<sequence length="132" mass="14885">DKKVKRLSVNALMRSKLSNGSLAIVHHGGTYEVIPREAALKVQERDPRRIVLLSEPTEEPDGDDPRVLFCRDSVIASCSLPSWLPALRALLRNAVRPIRGETSLPVGLAGEHPRSECHPRCFRERYGRRRVQ</sequence>
<protein>
    <submittedName>
        <fullName evidence="1">Uncharacterized protein</fullName>
    </submittedName>
</protein>
<name>A0A699U530_TANCI</name>
<dbReference type="EMBL" id="BKCJ011293600">
    <property type="protein sequence ID" value="GFD16489.1"/>
    <property type="molecule type" value="Genomic_DNA"/>
</dbReference>
<comment type="caution">
    <text evidence="1">The sequence shown here is derived from an EMBL/GenBank/DDBJ whole genome shotgun (WGS) entry which is preliminary data.</text>
</comment>
<gene>
    <name evidence="1" type="ORF">Tci_888458</name>
</gene>
<reference evidence="1" key="1">
    <citation type="journal article" date="2019" name="Sci. Rep.">
        <title>Draft genome of Tanacetum cinerariifolium, the natural source of mosquito coil.</title>
        <authorList>
            <person name="Yamashiro T."/>
            <person name="Shiraishi A."/>
            <person name="Satake H."/>
            <person name="Nakayama K."/>
        </authorList>
    </citation>
    <scope>NUCLEOTIDE SEQUENCE</scope>
</reference>
<proteinExistence type="predicted"/>
<evidence type="ECO:0000313" key="1">
    <source>
        <dbReference type="EMBL" id="GFD16489.1"/>
    </source>
</evidence>
<feature type="non-terminal residue" evidence="1">
    <location>
        <position position="1"/>
    </location>
</feature>
<accession>A0A699U530</accession>
<dbReference type="InterPro" id="IPR018636">
    <property type="entry name" value="DUF2058"/>
</dbReference>
<dbReference type="AlphaFoldDB" id="A0A699U530"/>
<dbReference type="Pfam" id="PF09831">
    <property type="entry name" value="DUF2058"/>
    <property type="match status" value="1"/>
</dbReference>